<feature type="transmembrane region" description="Helical" evidence="10">
    <location>
        <begin position="210"/>
        <end position="237"/>
    </location>
</feature>
<sequence>MADFLQTVLNGLSLGSVYALFALGYTLVFSILGMINFAHGPVFALGAYLTYGLLGSRFGFNGILANAQLPFSLPFPLAVILSGVLCGLVGLGIEWGAFRPLRKAGSEPLLGVVSSLGVAVILVNLIQYLVGAEVYTLPSGIYGQIPAAINFGSTTSPLLIRTSQLVIFIVSVLLLITLTLWISGTRMGKAMQAVAEDEITAKLLGINPDWFISLTFFISSFLAAVAGSLVAASVSITGPQFGLSFGLKGLAVIVLGGLGSIPGTMLAGIFLGLVESFVPSELSGFRDAVGFSLLFLVLILRPQGLMGRKLVEKV</sequence>
<feature type="transmembrane region" description="Helical" evidence="10">
    <location>
        <begin position="42"/>
        <end position="63"/>
    </location>
</feature>
<evidence type="ECO:0000256" key="2">
    <source>
        <dbReference type="ARBA" id="ARBA00022448"/>
    </source>
</evidence>
<feature type="transmembrane region" description="Helical" evidence="10">
    <location>
        <begin position="249"/>
        <end position="271"/>
    </location>
</feature>
<evidence type="ECO:0000256" key="9">
    <source>
        <dbReference type="ARBA" id="ARBA00037998"/>
    </source>
</evidence>
<organism evidence="11 12">
    <name type="scientific">Pseudocalidococcus azoricus BACA0444</name>
    <dbReference type="NCBI Taxonomy" id="2918990"/>
    <lineage>
        <taxon>Bacteria</taxon>
        <taxon>Bacillati</taxon>
        <taxon>Cyanobacteriota</taxon>
        <taxon>Cyanophyceae</taxon>
        <taxon>Acaryochloridales</taxon>
        <taxon>Thermosynechococcaceae</taxon>
        <taxon>Pseudocalidococcus</taxon>
        <taxon>Pseudocalidococcus azoricus</taxon>
    </lineage>
</organism>
<evidence type="ECO:0000256" key="10">
    <source>
        <dbReference type="SAM" id="Phobius"/>
    </source>
</evidence>
<dbReference type="RefSeq" id="WP_322877593.1">
    <property type="nucleotide sequence ID" value="NZ_JAVMIP010000003.1"/>
</dbReference>
<gene>
    <name evidence="11" type="ORF">RIF25_05795</name>
</gene>
<protein>
    <submittedName>
        <fullName evidence="11">Branched-chain amino acid ABC transporter permease</fullName>
    </submittedName>
</protein>
<dbReference type="AlphaFoldDB" id="A0AAE4FST9"/>
<evidence type="ECO:0000256" key="1">
    <source>
        <dbReference type="ARBA" id="ARBA00004651"/>
    </source>
</evidence>
<dbReference type="GO" id="GO:1903806">
    <property type="term" value="P:L-isoleucine import across plasma membrane"/>
    <property type="evidence" value="ECO:0007669"/>
    <property type="project" value="TreeGrafter"/>
</dbReference>
<dbReference type="GO" id="GO:0015192">
    <property type="term" value="F:L-phenylalanine transmembrane transporter activity"/>
    <property type="evidence" value="ECO:0007669"/>
    <property type="project" value="TreeGrafter"/>
</dbReference>
<keyword evidence="3" id="KW-1003">Cell membrane</keyword>
<dbReference type="Pfam" id="PF02653">
    <property type="entry name" value="BPD_transp_2"/>
    <property type="match status" value="1"/>
</dbReference>
<dbReference type="InterPro" id="IPR052157">
    <property type="entry name" value="BCAA_transport_permease"/>
</dbReference>
<dbReference type="GO" id="GO:0015190">
    <property type="term" value="F:L-leucine transmembrane transporter activity"/>
    <property type="evidence" value="ECO:0007669"/>
    <property type="project" value="TreeGrafter"/>
</dbReference>
<dbReference type="GO" id="GO:0015188">
    <property type="term" value="F:L-isoleucine transmembrane transporter activity"/>
    <property type="evidence" value="ECO:0007669"/>
    <property type="project" value="TreeGrafter"/>
</dbReference>
<evidence type="ECO:0000256" key="5">
    <source>
        <dbReference type="ARBA" id="ARBA00022692"/>
    </source>
</evidence>
<reference evidence="12" key="1">
    <citation type="submission" date="2023-07" db="EMBL/GenBank/DDBJ databases">
        <authorList>
            <person name="Luz R."/>
            <person name="Cordeiro R."/>
            <person name="Fonseca A."/>
            <person name="Goncalves V."/>
        </authorList>
    </citation>
    <scope>NUCLEOTIDE SEQUENCE [LARGE SCALE GENOMIC DNA]</scope>
    <source>
        <strain evidence="12">BACA0444</strain>
    </source>
</reference>
<keyword evidence="12" id="KW-1185">Reference proteome</keyword>
<keyword evidence="2" id="KW-0813">Transport</keyword>
<comment type="caution">
    <text evidence="11">The sequence shown here is derived from an EMBL/GenBank/DDBJ whole genome shotgun (WGS) entry which is preliminary data.</text>
</comment>
<evidence type="ECO:0000256" key="8">
    <source>
        <dbReference type="ARBA" id="ARBA00023136"/>
    </source>
</evidence>
<evidence type="ECO:0000256" key="6">
    <source>
        <dbReference type="ARBA" id="ARBA00022970"/>
    </source>
</evidence>
<dbReference type="Proteomes" id="UP001268256">
    <property type="component" value="Unassembled WGS sequence"/>
</dbReference>
<feature type="transmembrane region" description="Helical" evidence="10">
    <location>
        <begin position="12"/>
        <end position="35"/>
    </location>
</feature>
<evidence type="ECO:0000313" key="11">
    <source>
        <dbReference type="EMBL" id="MDS3860316.1"/>
    </source>
</evidence>
<keyword evidence="4" id="KW-0997">Cell inner membrane</keyword>
<dbReference type="PANTHER" id="PTHR11795:SF371">
    <property type="entry name" value="HIGH-AFFINITY BRANCHED-CHAIN AMINO ACID TRANSPORT SYSTEM PERMEASE PROTEIN LIVH"/>
    <property type="match status" value="1"/>
</dbReference>
<evidence type="ECO:0000256" key="3">
    <source>
        <dbReference type="ARBA" id="ARBA00022475"/>
    </source>
</evidence>
<dbReference type="EMBL" id="JAVMIP010000003">
    <property type="protein sequence ID" value="MDS3860316.1"/>
    <property type="molecule type" value="Genomic_DNA"/>
</dbReference>
<dbReference type="GO" id="GO:0042941">
    <property type="term" value="P:D-alanine transmembrane transport"/>
    <property type="evidence" value="ECO:0007669"/>
    <property type="project" value="TreeGrafter"/>
</dbReference>
<keyword evidence="7 10" id="KW-1133">Transmembrane helix</keyword>
<keyword evidence="5 10" id="KW-0812">Transmembrane</keyword>
<keyword evidence="8 10" id="KW-0472">Membrane</keyword>
<dbReference type="PANTHER" id="PTHR11795">
    <property type="entry name" value="BRANCHED-CHAIN AMINO ACID TRANSPORT SYSTEM PERMEASE PROTEIN LIVH"/>
    <property type="match status" value="1"/>
</dbReference>
<name>A0AAE4FST9_9CYAN</name>
<feature type="transmembrane region" description="Helical" evidence="10">
    <location>
        <begin position="75"/>
        <end position="97"/>
    </location>
</feature>
<dbReference type="GO" id="GO:0015808">
    <property type="term" value="P:L-alanine transport"/>
    <property type="evidence" value="ECO:0007669"/>
    <property type="project" value="TreeGrafter"/>
</dbReference>
<accession>A0AAE4FST9</accession>
<comment type="similarity">
    <text evidence="9">Belongs to the binding-protein-dependent transport system permease family. LivHM subfamily.</text>
</comment>
<dbReference type="GO" id="GO:0005886">
    <property type="term" value="C:plasma membrane"/>
    <property type="evidence" value="ECO:0007669"/>
    <property type="project" value="UniProtKB-SubCell"/>
</dbReference>
<comment type="subcellular location">
    <subcellularLocation>
        <location evidence="1">Cell membrane</location>
        <topology evidence="1">Multi-pass membrane protein</topology>
    </subcellularLocation>
</comment>
<proteinExistence type="inferred from homology"/>
<evidence type="ECO:0000313" key="12">
    <source>
        <dbReference type="Proteomes" id="UP001268256"/>
    </source>
</evidence>
<dbReference type="InterPro" id="IPR001851">
    <property type="entry name" value="ABC_transp_permease"/>
</dbReference>
<feature type="transmembrane region" description="Helical" evidence="10">
    <location>
        <begin position="109"/>
        <end position="129"/>
    </location>
</feature>
<keyword evidence="6" id="KW-0029">Amino-acid transport</keyword>
<evidence type="ECO:0000256" key="7">
    <source>
        <dbReference type="ARBA" id="ARBA00022989"/>
    </source>
</evidence>
<dbReference type="CDD" id="cd06582">
    <property type="entry name" value="TM_PBP1_LivH_like"/>
    <property type="match status" value="1"/>
</dbReference>
<feature type="transmembrane region" description="Helical" evidence="10">
    <location>
        <begin position="165"/>
        <end position="184"/>
    </location>
</feature>
<dbReference type="GO" id="GO:0005304">
    <property type="term" value="F:L-valine transmembrane transporter activity"/>
    <property type="evidence" value="ECO:0007669"/>
    <property type="project" value="TreeGrafter"/>
</dbReference>
<evidence type="ECO:0000256" key="4">
    <source>
        <dbReference type="ARBA" id="ARBA00022519"/>
    </source>
</evidence>